<accession>A0A4Q2U4F2</accession>
<gene>
    <name evidence="1" type="ORF">D3273_22910</name>
</gene>
<evidence type="ECO:0000313" key="1">
    <source>
        <dbReference type="EMBL" id="RYC29665.1"/>
    </source>
</evidence>
<reference evidence="1 2" key="2">
    <citation type="submission" date="2019-02" db="EMBL/GenBank/DDBJ databases">
        <title>'Lichenibacterium ramalinii' gen. nov. sp. nov., 'Lichenibacterium minor' gen. nov. sp. nov.</title>
        <authorList>
            <person name="Pankratov T."/>
        </authorList>
    </citation>
    <scope>NUCLEOTIDE SEQUENCE [LARGE SCALE GENOMIC DNA]</scope>
    <source>
        <strain evidence="1 2">RmlP026</strain>
    </source>
</reference>
<proteinExistence type="predicted"/>
<sequence>MTMSALEVGMRADALVQIMRSDVPLEHARGLVNGTSDEDVKAIIEAFRRRGWVDDNLPVPDRGGRLLDWLAGLGDNP</sequence>
<keyword evidence="2" id="KW-1185">Reference proteome</keyword>
<dbReference type="Proteomes" id="UP000290759">
    <property type="component" value="Unassembled WGS sequence"/>
</dbReference>
<evidence type="ECO:0000313" key="2">
    <source>
        <dbReference type="Proteomes" id="UP000290759"/>
    </source>
</evidence>
<protein>
    <submittedName>
        <fullName evidence="1">Uncharacterized protein</fullName>
    </submittedName>
</protein>
<name>A0A4Q2U4F2_9HYPH</name>
<dbReference type="AlphaFoldDB" id="A0A4Q2U4F2"/>
<organism evidence="1 2">
    <name type="scientific">Lichenibacterium minor</name>
    <dbReference type="NCBI Taxonomy" id="2316528"/>
    <lineage>
        <taxon>Bacteria</taxon>
        <taxon>Pseudomonadati</taxon>
        <taxon>Pseudomonadota</taxon>
        <taxon>Alphaproteobacteria</taxon>
        <taxon>Hyphomicrobiales</taxon>
        <taxon>Lichenihabitantaceae</taxon>
        <taxon>Lichenibacterium</taxon>
    </lineage>
</organism>
<reference evidence="1 2" key="1">
    <citation type="submission" date="2018-12" db="EMBL/GenBank/DDBJ databases">
        <authorList>
            <person name="Grouzdev D.S."/>
            <person name="Krutkina M.S."/>
        </authorList>
    </citation>
    <scope>NUCLEOTIDE SEQUENCE [LARGE SCALE GENOMIC DNA]</scope>
    <source>
        <strain evidence="1 2">RmlP026</strain>
    </source>
</reference>
<comment type="caution">
    <text evidence="1">The sequence shown here is derived from an EMBL/GenBank/DDBJ whole genome shotgun (WGS) entry which is preliminary data.</text>
</comment>
<dbReference type="RefSeq" id="WP_129229221.1">
    <property type="nucleotide sequence ID" value="NZ_QYBB01000044.1"/>
</dbReference>
<dbReference type="EMBL" id="QYBB01000044">
    <property type="protein sequence ID" value="RYC29665.1"/>
    <property type="molecule type" value="Genomic_DNA"/>
</dbReference>